<evidence type="ECO:0000256" key="2">
    <source>
        <dbReference type="SAM" id="SignalP"/>
    </source>
</evidence>
<proteinExistence type="predicted"/>
<evidence type="ECO:0008006" key="7">
    <source>
        <dbReference type="Google" id="ProtNLM"/>
    </source>
</evidence>
<dbReference type="InterPro" id="IPR056463">
    <property type="entry name" value="DUF7373_C"/>
</dbReference>
<gene>
    <name evidence="5" type="ORF">AWC30_09690</name>
</gene>
<organism evidence="5 6">
    <name type="scientific">Mycolicibacillus trivialis</name>
    <dbReference type="NCBI Taxonomy" id="1798"/>
    <lineage>
        <taxon>Bacteria</taxon>
        <taxon>Bacillati</taxon>
        <taxon>Actinomycetota</taxon>
        <taxon>Actinomycetes</taxon>
        <taxon>Mycobacteriales</taxon>
        <taxon>Mycobacteriaceae</taxon>
        <taxon>Mycolicibacillus</taxon>
    </lineage>
</organism>
<dbReference type="EMBL" id="LQPZ01000022">
    <property type="protein sequence ID" value="ORX04662.1"/>
    <property type="molecule type" value="Genomic_DNA"/>
</dbReference>
<feature type="chain" id="PRO_5039099276" description="PknH-like extracellular domain-containing protein" evidence="2">
    <location>
        <begin position="19"/>
        <end position="403"/>
    </location>
</feature>
<reference evidence="5 6" key="1">
    <citation type="submission" date="2016-01" db="EMBL/GenBank/DDBJ databases">
        <title>The new phylogeny of the genus Mycobacterium.</title>
        <authorList>
            <person name="Tarcisio F."/>
            <person name="Conor M."/>
            <person name="Antonella G."/>
            <person name="Elisabetta G."/>
            <person name="Giulia F.S."/>
            <person name="Sara T."/>
            <person name="Anna F."/>
            <person name="Clotilde B."/>
            <person name="Roberto B."/>
            <person name="Veronica D.S."/>
            <person name="Fabio R."/>
            <person name="Monica P."/>
            <person name="Olivier J."/>
            <person name="Enrico T."/>
            <person name="Nicola S."/>
        </authorList>
    </citation>
    <scope>NUCLEOTIDE SEQUENCE [LARGE SCALE GENOMIC DNA]</scope>
    <source>
        <strain evidence="5 6">DSM 44153</strain>
    </source>
</reference>
<feature type="signal peptide" evidence="2">
    <location>
        <begin position="1"/>
        <end position="18"/>
    </location>
</feature>
<keyword evidence="6" id="KW-1185">Reference proteome</keyword>
<feature type="region of interest" description="Disordered" evidence="1">
    <location>
        <begin position="26"/>
        <end position="59"/>
    </location>
</feature>
<sequence length="403" mass="42755">MLTVRSLLALLALTSVIAAGCSNTTEGDAAKKPATADSAELNAGNYPTTPRPPLGDAGTEGQYVEARRMADFVVMPFDVDPALTAGGGISFFNGPFKGADAIGVIFDTFFPDTAARNYVTGFMTSRQHEGGRNPNLFSGVLRYQAAEDAAAAADVLGVEGGPDPARYPDNKAPDATPTSIPGHPESRGLTWSGTGTTVTAYTPHGPYLLVHQSYSTVGPNEAMDLVTRAIDKQLPMIDQFKPTPVDKLAELPLDPDGLLARTLEPRPDERGRLRFGLYGVHAFRAFSDDPAGDEKLLNDAGVDLIAISGADVYRARDAAGAGQIIDAWAKTRGEDGDWDAIDPVAGLPDSHCFKMENKPGSDDAYTYYSCLYTADRYAVDVIASQKAALSQKAAAQYLLLTAE</sequence>
<evidence type="ECO:0000259" key="4">
    <source>
        <dbReference type="Pfam" id="PF24092"/>
    </source>
</evidence>
<accession>A0A1X2EK50</accession>
<evidence type="ECO:0000256" key="1">
    <source>
        <dbReference type="SAM" id="MobiDB-lite"/>
    </source>
</evidence>
<evidence type="ECO:0000313" key="6">
    <source>
        <dbReference type="Proteomes" id="UP000193090"/>
    </source>
</evidence>
<name>A0A1X2EK50_9MYCO</name>
<feature type="domain" description="DUF7373" evidence="4">
    <location>
        <begin position="258"/>
        <end position="401"/>
    </location>
</feature>
<feature type="domain" description="DUF7373" evidence="3">
    <location>
        <begin position="56"/>
        <end position="253"/>
    </location>
</feature>
<dbReference type="AlphaFoldDB" id="A0A1X2EK50"/>
<evidence type="ECO:0000313" key="5">
    <source>
        <dbReference type="EMBL" id="ORX04662.1"/>
    </source>
</evidence>
<evidence type="ECO:0000259" key="3">
    <source>
        <dbReference type="Pfam" id="PF24088"/>
    </source>
</evidence>
<dbReference type="Pfam" id="PF24088">
    <property type="entry name" value="DUF7373"/>
    <property type="match status" value="1"/>
</dbReference>
<dbReference type="PROSITE" id="PS51257">
    <property type="entry name" value="PROKAR_LIPOPROTEIN"/>
    <property type="match status" value="1"/>
</dbReference>
<feature type="region of interest" description="Disordered" evidence="1">
    <location>
        <begin position="160"/>
        <end position="189"/>
    </location>
</feature>
<dbReference type="STRING" id="1798.AWC30_09690"/>
<dbReference type="Proteomes" id="UP000193090">
    <property type="component" value="Unassembled WGS sequence"/>
</dbReference>
<dbReference type="RefSeq" id="WP_085109950.1">
    <property type="nucleotide sequence ID" value="NZ_JACKSN010000066.1"/>
</dbReference>
<dbReference type="Pfam" id="PF24092">
    <property type="entry name" value="DUF7373_C"/>
    <property type="match status" value="1"/>
</dbReference>
<comment type="caution">
    <text evidence="5">The sequence shown here is derived from an EMBL/GenBank/DDBJ whole genome shotgun (WGS) entry which is preliminary data.</text>
</comment>
<keyword evidence="2" id="KW-0732">Signal</keyword>
<protein>
    <recommendedName>
        <fullName evidence="7">PknH-like extracellular domain-containing protein</fullName>
    </recommendedName>
</protein>
<dbReference type="OrthoDB" id="4569937at2"/>
<dbReference type="InterPro" id="IPR055797">
    <property type="entry name" value="DUF7373"/>
</dbReference>